<dbReference type="OrthoDB" id="8117140at2"/>
<dbReference type="GO" id="GO:0003677">
    <property type="term" value="F:DNA binding"/>
    <property type="evidence" value="ECO:0007669"/>
    <property type="project" value="InterPro"/>
</dbReference>
<evidence type="ECO:0000313" key="3">
    <source>
        <dbReference type="Proteomes" id="UP000245461"/>
    </source>
</evidence>
<dbReference type="RefSeq" id="WP_109904142.1">
    <property type="nucleotide sequence ID" value="NZ_QGLE01000003.1"/>
</dbReference>
<evidence type="ECO:0000259" key="1">
    <source>
        <dbReference type="Pfam" id="PF03869"/>
    </source>
</evidence>
<keyword evidence="3" id="KW-1185">Reference proteome</keyword>
<feature type="domain" description="Arc-like DNA binding" evidence="1">
    <location>
        <begin position="2"/>
        <end position="46"/>
    </location>
</feature>
<dbReference type="AlphaFoldDB" id="A0A317EE84"/>
<dbReference type="InterPro" id="IPR013321">
    <property type="entry name" value="Arc_rbn_hlx_hlx"/>
</dbReference>
<evidence type="ECO:0000313" key="2">
    <source>
        <dbReference type="EMBL" id="PWR24576.1"/>
    </source>
</evidence>
<name>A0A317EE84_9PROT</name>
<dbReference type="GO" id="GO:0006355">
    <property type="term" value="P:regulation of DNA-templated transcription"/>
    <property type="evidence" value="ECO:0007669"/>
    <property type="project" value="InterPro"/>
</dbReference>
<proteinExistence type="predicted"/>
<dbReference type="SUPFAM" id="SSF47598">
    <property type="entry name" value="Ribbon-helix-helix"/>
    <property type="match status" value="1"/>
</dbReference>
<dbReference type="Proteomes" id="UP000245461">
    <property type="component" value="Unassembled WGS sequence"/>
</dbReference>
<organism evidence="2 3">
    <name type="scientific">Zavarzinia aquatilis</name>
    <dbReference type="NCBI Taxonomy" id="2211142"/>
    <lineage>
        <taxon>Bacteria</taxon>
        <taxon>Pseudomonadati</taxon>
        <taxon>Pseudomonadota</taxon>
        <taxon>Alphaproteobacteria</taxon>
        <taxon>Rhodospirillales</taxon>
        <taxon>Zavarziniaceae</taxon>
        <taxon>Zavarzinia</taxon>
    </lineage>
</organism>
<comment type="caution">
    <text evidence="2">The sequence shown here is derived from an EMBL/GenBank/DDBJ whole genome shotgun (WGS) entry which is preliminary data.</text>
</comment>
<dbReference type="InterPro" id="IPR010985">
    <property type="entry name" value="Ribbon_hlx_hlx"/>
</dbReference>
<dbReference type="Pfam" id="PF03869">
    <property type="entry name" value="Arc"/>
    <property type="match status" value="1"/>
</dbReference>
<dbReference type="Gene3D" id="1.10.1220.10">
    <property type="entry name" value="Met repressor-like"/>
    <property type="match status" value="1"/>
</dbReference>
<reference evidence="2 3" key="1">
    <citation type="submission" date="2018-05" db="EMBL/GenBank/DDBJ databases">
        <title>Zavarzinia sp. HR-AS.</title>
        <authorList>
            <person name="Lee Y."/>
            <person name="Jeon C.O."/>
        </authorList>
    </citation>
    <scope>NUCLEOTIDE SEQUENCE [LARGE SCALE GENOMIC DNA]</scope>
    <source>
        <strain evidence="2 3">HR-AS</strain>
    </source>
</reference>
<accession>A0A317EE84</accession>
<dbReference type="InterPro" id="IPR005569">
    <property type="entry name" value="Arc_DNA-bd_dom"/>
</dbReference>
<dbReference type="EMBL" id="QGLE01000003">
    <property type="protein sequence ID" value="PWR24576.1"/>
    <property type="molecule type" value="Genomic_DNA"/>
</dbReference>
<gene>
    <name evidence="2" type="ORF">DKG74_07160</name>
</gene>
<protein>
    <recommendedName>
        <fullName evidence="1">Arc-like DNA binding domain-containing protein</fullName>
    </recommendedName>
</protein>
<sequence length="101" mass="11295">MSREDLHFRLRIPPDLKNKIEAAATASHRSMTAEIVARLESTFGHPEAATTSIGASLLAVVDALSDRDIVMLQFATKRLRDRRKKAAHLMDTEKVEKSKPK</sequence>